<reference evidence="1 2" key="1">
    <citation type="submission" date="2011-12" db="EMBL/GenBank/DDBJ databases">
        <title>Genome of multiresistant Enterobacter cloacae podovirus phiKDA1 - a new EPS depolymerase producing member of phiKMV supergroup.</title>
        <authorList>
            <person name="Dabrowski K."/>
            <person name="Hejnowicz M.S."/>
            <person name="Gajewska J."/>
            <person name="Lobocka M.B."/>
        </authorList>
    </citation>
    <scope>NUCLEOTIDE SEQUENCE [LARGE SCALE GENOMIC DNA]</scope>
</reference>
<organism evidence="1 2">
    <name type="scientific">Enterobacter phage phiKDA1</name>
    <dbReference type="NCBI Taxonomy" id="1147139"/>
    <lineage>
        <taxon>Viruses</taxon>
        <taxon>Duplodnaviria</taxon>
        <taxon>Heunggongvirae</taxon>
        <taxon>Uroviricota</taxon>
        <taxon>Caudoviricetes</taxon>
        <taxon>Autographivirales</taxon>
        <taxon>Autoscriptoviridae</taxon>
        <taxon>Slopekvirinae</taxon>
        <taxon>Koutsourovirus</taxon>
        <taxon>Koutsourovirus Pec</taxon>
        <taxon>Koutsourovirus KDA1</taxon>
    </lineage>
</organism>
<sequence>MNAVALKKGLLHVYDYMRKQAGSYPSYDTSLQLWEGLGKPKRMHLLGLGLVEFYVEFNQLKYREVYPDAAEFLVRYCVPSATMYNALK</sequence>
<keyword evidence="2" id="KW-1185">Reference proteome</keyword>
<gene>
    <name evidence="1" type="ORF">phiKDA1_3</name>
</gene>
<accession>A0A0A6Z5C6</accession>
<dbReference type="Proteomes" id="UP000030740">
    <property type="component" value="Segment"/>
</dbReference>
<evidence type="ECO:0000313" key="1">
    <source>
        <dbReference type="EMBL" id="AFE86096.1"/>
    </source>
</evidence>
<protein>
    <submittedName>
        <fullName evidence="1">Uncharacterized protein</fullName>
    </submittedName>
</protein>
<name>A0A0A6Z5C6_9CAUD</name>
<evidence type="ECO:0000313" key="2">
    <source>
        <dbReference type="Proteomes" id="UP000030740"/>
    </source>
</evidence>
<proteinExistence type="predicted"/>
<dbReference type="EMBL" id="JQ267518">
    <property type="protein sequence ID" value="AFE86096.1"/>
    <property type="molecule type" value="Genomic_DNA"/>
</dbReference>